<dbReference type="CDD" id="cd04476">
    <property type="entry name" value="RPA1_DBD_C"/>
    <property type="match status" value="1"/>
</dbReference>
<dbReference type="GO" id="GO:0005634">
    <property type="term" value="C:nucleus"/>
    <property type="evidence" value="ECO:0007669"/>
    <property type="project" value="UniProtKB-SubCell"/>
</dbReference>
<dbReference type="CDD" id="cd04475">
    <property type="entry name" value="RPA1_DBD_B"/>
    <property type="match status" value="1"/>
</dbReference>
<comment type="subunit">
    <text evidence="10 11">Component of the heterotrimeric canonical replication protein A complex (RPA).</text>
</comment>
<dbReference type="CDD" id="cd04474">
    <property type="entry name" value="RPA1_DBD_A"/>
    <property type="match status" value="1"/>
</dbReference>
<evidence type="ECO:0000259" key="13">
    <source>
        <dbReference type="Pfam" id="PF08646"/>
    </source>
</evidence>
<protein>
    <recommendedName>
        <fullName evidence="11">Replication protein A subunit</fullName>
    </recommendedName>
</protein>
<gene>
    <name evidence="15" type="ORF">DdX_07517</name>
</gene>
<dbReference type="PANTHER" id="PTHR47165:SF4">
    <property type="entry name" value="OS03G0429900 PROTEIN"/>
    <property type="match status" value="1"/>
</dbReference>
<feature type="region of interest" description="Disordered" evidence="12">
    <location>
        <begin position="136"/>
        <end position="159"/>
    </location>
</feature>
<keyword evidence="7 11" id="KW-0238">DNA-binding</keyword>
<comment type="function">
    <text evidence="9 11">As part of the heterotrimeric replication protein A complex (RPA/RP-A), binds and stabilizes single-stranded DNA intermediates, that form during DNA replication or upon DNA stress. It prevents their reannealing and in parallel, recruits and activates different proteins and complexes involved in DNA metabolism. Thereby, it plays an essential role both in DNA replication and the cellular response to DNA damage.</text>
</comment>
<evidence type="ECO:0000256" key="2">
    <source>
        <dbReference type="ARBA" id="ARBA00005690"/>
    </source>
</evidence>
<evidence type="ECO:0000256" key="7">
    <source>
        <dbReference type="ARBA" id="ARBA00023125"/>
    </source>
</evidence>
<evidence type="ECO:0000259" key="14">
    <source>
        <dbReference type="Pfam" id="PF16900"/>
    </source>
</evidence>
<comment type="subcellular location">
    <subcellularLocation>
        <location evidence="1 11">Nucleus</location>
    </subcellularLocation>
</comment>
<dbReference type="EMBL" id="JAKKPZ010000010">
    <property type="protein sequence ID" value="KAI1716462.1"/>
    <property type="molecule type" value="Genomic_DNA"/>
</dbReference>
<evidence type="ECO:0000256" key="6">
    <source>
        <dbReference type="ARBA" id="ARBA00022833"/>
    </source>
</evidence>
<dbReference type="GO" id="GO:0006281">
    <property type="term" value="P:DNA repair"/>
    <property type="evidence" value="ECO:0007669"/>
    <property type="project" value="InterPro"/>
</dbReference>
<proteinExistence type="inferred from homology"/>
<feature type="domain" description="Replication factor A C-terminal" evidence="13">
    <location>
        <begin position="448"/>
        <end position="586"/>
    </location>
</feature>
<sequence length="602" mass="66658">MNATTELSKGFFQKFHEHTVPPGFQPVLQVLETRAMTGNATSFRVRLSDGIFSYSTCALAAPLGDRFLADGLTEGNGIIRVTECKTSEGTKRSFIIMDYELLDINSPVIGQPQAHSGNPQDYAGIENHQLAPNRAVKRGTSPDANQPLRKRQPSGNIPQYDKTDISLITPYINKWRICGIISAKENIKDIKNARGAFRVFSFTVTDKEGYAIRVSAFGEQAEKFHPLIENDKAYYISGGGGGSVRAANKQWNSTGHDYELTLSRESDVVPCTDITMSQTKFKINAIPLQNIAQHISECVDVVGIVERVSEVTQVTARADQRQLNKRDIYIVDDSAIEACLTLWGDHALEFDASNVGEVVAFKGVVVKEFGGGITLSSVSGTVIKNNPGGVAASRISGWNTDRKVSGAEIKSISSTFADGGASSFERELRLIGIAVQHHIGRDTDRGAYFNVKAMISSVRSENAIYQGCPTEGCKKKLTGDAGQYRCEKCNRTFDTCKNILMLSVELADFSGTAWATIFEEQATKLLNLDSEHLAQLQKEDASAYTEILEGLRFRHYNIRVRVKYDMFNDQQQMRWTIYDMKPVPHERCMSLYSEAIEKCESI</sequence>
<dbReference type="InterPro" id="IPR031657">
    <property type="entry name" value="REPA_OB_2"/>
</dbReference>
<dbReference type="Pfam" id="PF08646">
    <property type="entry name" value="Rep_fac-A_C"/>
    <property type="match status" value="1"/>
</dbReference>
<dbReference type="InterPro" id="IPR012340">
    <property type="entry name" value="NA-bd_OB-fold"/>
</dbReference>
<keyword evidence="8 11" id="KW-0539">Nucleus</keyword>
<dbReference type="FunFam" id="2.40.50.140:FF:000041">
    <property type="entry name" value="Replication protein A subunit"/>
    <property type="match status" value="1"/>
</dbReference>
<dbReference type="InterPro" id="IPR047192">
    <property type="entry name" value="Euk_RPA1_DBD_C"/>
</dbReference>
<evidence type="ECO:0000256" key="1">
    <source>
        <dbReference type="ARBA" id="ARBA00004123"/>
    </source>
</evidence>
<dbReference type="Proteomes" id="UP001201812">
    <property type="component" value="Unassembled WGS sequence"/>
</dbReference>
<comment type="similarity">
    <text evidence="2 11">Belongs to the replication factor A protein 1 family.</text>
</comment>
<evidence type="ECO:0000256" key="8">
    <source>
        <dbReference type="ARBA" id="ARBA00023242"/>
    </source>
</evidence>
<evidence type="ECO:0000256" key="12">
    <source>
        <dbReference type="SAM" id="MobiDB-lite"/>
    </source>
</evidence>
<evidence type="ECO:0000256" key="4">
    <source>
        <dbReference type="ARBA" id="ARBA00022723"/>
    </source>
</evidence>
<dbReference type="AlphaFoldDB" id="A0AAD4R860"/>
<evidence type="ECO:0000256" key="11">
    <source>
        <dbReference type="RuleBase" id="RU364130"/>
    </source>
</evidence>
<dbReference type="PANTHER" id="PTHR47165">
    <property type="entry name" value="OS03G0429900 PROTEIN"/>
    <property type="match status" value="1"/>
</dbReference>
<dbReference type="InterPro" id="IPR013955">
    <property type="entry name" value="Rep_factor-A_C"/>
</dbReference>
<organism evidence="15 16">
    <name type="scientific">Ditylenchus destructor</name>
    <dbReference type="NCBI Taxonomy" id="166010"/>
    <lineage>
        <taxon>Eukaryota</taxon>
        <taxon>Metazoa</taxon>
        <taxon>Ecdysozoa</taxon>
        <taxon>Nematoda</taxon>
        <taxon>Chromadorea</taxon>
        <taxon>Rhabditida</taxon>
        <taxon>Tylenchina</taxon>
        <taxon>Tylenchomorpha</taxon>
        <taxon>Sphaerularioidea</taxon>
        <taxon>Anguinidae</taxon>
        <taxon>Anguininae</taxon>
        <taxon>Ditylenchus</taxon>
    </lineage>
</organism>
<evidence type="ECO:0000256" key="9">
    <source>
        <dbReference type="ARBA" id="ARBA00058595"/>
    </source>
</evidence>
<dbReference type="GO" id="GO:0003677">
    <property type="term" value="F:DNA binding"/>
    <property type="evidence" value="ECO:0007669"/>
    <property type="project" value="UniProtKB-KW"/>
</dbReference>
<dbReference type="SUPFAM" id="SSF50249">
    <property type="entry name" value="Nucleic acid-binding proteins"/>
    <property type="match status" value="4"/>
</dbReference>
<evidence type="ECO:0000256" key="3">
    <source>
        <dbReference type="ARBA" id="ARBA00022705"/>
    </source>
</evidence>
<dbReference type="Gene3D" id="2.40.50.140">
    <property type="entry name" value="Nucleic acid-binding proteins"/>
    <property type="match status" value="4"/>
</dbReference>
<dbReference type="InterPro" id="IPR004591">
    <property type="entry name" value="Rfa1"/>
</dbReference>
<evidence type="ECO:0000313" key="15">
    <source>
        <dbReference type="EMBL" id="KAI1716462.1"/>
    </source>
</evidence>
<comment type="caution">
    <text evidence="15">The sequence shown here is derived from an EMBL/GenBank/DDBJ whole genome shotgun (WGS) entry which is preliminary data.</text>
</comment>
<reference evidence="15" key="1">
    <citation type="submission" date="2022-01" db="EMBL/GenBank/DDBJ databases">
        <title>Genome Sequence Resource for Two Populations of Ditylenchus destructor, the Migratory Endoparasitic Phytonematode.</title>
        <authorList>
            <person name="Zhang H."/>
            <person name="Lin R."/>
            <person name="Xie B."/>
        </authorList>
    </citation>
    <scope>NUCLEOTIDE SEQUENCE</scope>
    <source>
        <strain evidence="15">BazhouSP</strain>
    </source>
</reference>
<keyword evidence="3 11" id="KW-0235">DNA replication</keyword>
<evidence type="ECO:0000313" key="16">
    <source>
        <dbReference type="Proteomes" id="UP001201812"/>
    </source>
</evidence>
<keyword evidence="4 11" id="KW-0479">Metal-binding</keyword>
<dbReference type="FunFam" id="2.40.50.140:FF:000090">
    <property type="entry name" value="Replication protein A subunit"/>
    <property type="match status" value="1"/>
</dbReference>
<accession>A0AAD4R860</accession>
<dbReference type="GO" id="GO:0006260">
    <property type="term" value="P:DNA replication"/>
    <property type="evidence" value="ECO:0007669"/>
    <property type="project" value="UniProtKB-KW"/>
</dbReference>
<dbReference type="NCBIfam" id="TIGR00617">
    <property type="entry name" value="rpa1"/>
    <property type="match status" value="1"/>
</dbReference>
<evidence type="ECO:0000256" key="10">
    <source>
        <dbReference type="ARBA" id="ARBA00062035"/>
    </source>
</evidence>
<dbReference type="Pfam" id="PF16900">
    <property type="entry name" value="REPA_OB_2"/>
    <property type="match status" value="1"/>
</dbReference>
<feature type="domain" description="Replication protein A OB" evidence="14">
    <location>
        <begin position="296"/>
        <end position="384"/>
    </location>
</feature>
<keyword evidence="16" id="KW-1185">Reference proteome</keyword>
<evidence type="ECO:0000256" key="5">
    <source>
        <dbReference type="ARBA" id="ARBA00022771"/>
    </source>
</evidence>
<keyword evidence="6 11" id="KW-0862">Zinc</keyword>
<keyword evidence="5 11" id="KW-0863">Zinc-finger</keyword>
<dbReference type="GO" id="GO:0006310">
    <property type="term" value="P:DNA recombination"/>
    <property type="evidence" value="ECO:0007669"/>
    <property type="project" value="InterPro"/>
</dbReference>
<dbReference type="GO" id="GO:0008270">
    <property type="term" value="F:zinc ion binding"/>
    <property type="evidence" value="ECO:0007669"/>
    <property type="project" value="UniProtKB-KW"/>
</dbReference>
<name>A0AAD4R860_9BILA</name>